<dbReference type="RefSeq" id="WP_092743547.1">
    <property type="nucleotide sequence ID" value="NZ_FNOV01000018.1"/>
</dbReference>
<evidence type="ECO:0000313" key="3">
    <source>
        <dbReference type="Proteomes" id="UP000199249"/>
    </source>
</evidence>
<dbReference type="AlphaFoldDB" id="A0A1H3NR05"/>
<gene>
    <name evidence="2" type="ORF">SAMN04488069_11849</name>
</gene>
<dbReference type="OrthoDB" id="1442756at2"/>
<feature type="transmembrane region" description="Helical" evidence="1">
    <location>
        <begin position="139"/>
        <end position="156"/>
    </location>
</feature>
<keyword evidence="1" id="KW-0472">Membrane</keyword>
<proteinExistence type="predicted"/>
<dbReference type="EMBL" id="FNOV01000018">
    <property type="protein sequence ID" value="SDY91322.1"/>
    <property type="molecule type" value="Genomic_DNA"/>
</dbReference>
<accession>A0A1H3NR05</accession>
<dbReference type="STRING" id="651662.SAMN04488069_11849"/>
<protein>
    <submittedName>
        <fullName evidence="2">Uncharacterized protein</fullName>
    </submittedName>
</protein>
<feature type="transmembrane region" description="Helical" evidence="1">
    <location>
        <begin position="103"/>
        <end position="127"/>
    </location>
</feature>
<reference evidence="3" key="1">
    <citation type="submission" date="2016-10" db="EMBL/GenBank/DDBJ databases">
        <authorList>
            <person name="Varghese N."/>
            <person name="Submissions S."/>
        </authorList>
    </citation>
    <scope>NUCLEOTIDE SEQUENCE [LARGE SCALE GENOMIC DNA]</scope>
    <source>
        <strain evidence="3">CGMCC 1.8975</strain>
    </source>
</reference>
<organism evidence="2 3">
    <name type="scientific">Hymenobacter psychrophilus</name>
    <dbReference type="NCBI Taxonomy" id="651662"/>
    <lineage>
        <taxon>Bacteria</taxon>
        <taxon>Pseudomonadati</taxon>
        <taxon>Bacteroidota</taxon>
        <taxon>Cytophagia</taxon>
        <taxon>Cytophagales</taxon>
        <taxon>Hymenobacteraceae</taxon>
        <taxon>Hymenobacter</taxon>
    </lineage>
</organism>
<feature type="transmembrane region" description="Helical" evidence="1">
    <location>
        <begin position="65"/>
        <end position="83"/>
    </location>
</feature>
<sequence>MILRAKHWQTFLLLLAPHFLSWYTRDATIDSLLGYLCVFMLVAWLVLQSNELLALRPKHDGYNSTWLLVDSFLVLGAWGYSVISEDPDFHITTTGWHVEGVSGWLFLYVLFAYLHVHWFPASLMNAVKTGHRPDALKTVKWFLLYFFWPVGVWFIQPRLNKLLEKAELDRKASEEPVPKPAV</sequence>
<keyword evidence="1" id="KW-0812">Transmembrane</keyword>
<feature type="transmembrane region" description="Helical" evidence="1">
    <location>
        <begin position="31"/>
        <end position="53"/>
    </location>
</feature>
<evidence type="ECO:0000313" key="2">
    <source>
        <dbReference type="EMBL" id="SDY91322.1"/>
    </source>
</evidence>
<evidence type="ECO:0000256" key="1">
    <source>
        <dbReference type="SAM" id="Phobius"/>
    </source>
</evidence>
<dbReference type="Proteomes" id="UP000199249">
    <property type="component" value="Unassembled WGS sequence"/>
</dbReference>
<name>A0A1H3NR05_9BACT</name>
<keyword evidence="3" id="KW-1185">Reference proteome</keyword>
<keyword evidence="1" id="KW-1133">Transmembrane helix</keyword>